<proteinExistence type="predicted"/>
<reference evidence="1 2" key="1">
    <citation type="submission" date="2023-07" db="EMBL/GenBank/DDBJ databases">
        <title>Sorghum-associated microbial communities from plants grown in Nebraska, USA.</title>
        <authorList>
            <person name="Schachtman D."/>
        </authorList>
    </citation>
    <scope>NUCLEOTIDE SEQUENCE [LARGE SCALE GENOMIC DNA]</scope>
    <source>
        <strain evidence="1 2">BE57</strain>
    </source>
</reference>
<dbReference type="EMBL" id="JAVDTI010000003">
    <property type="protein sequence ID" value="MDR6806238.1"/>
    <property type="molecule type" value="Genomic_DNA"/>
</dbReference>
<comment type="caution">
    <text evidence="1">The sequence shown here is derived from an EMBL/GenBank/DDBJ whole genome shotgun (WGS) entry which is preliminary data.</text>
</comment>
<evidence type="ECO:0000313" key="2">
    <source>
        <dbReference type="Proteomes" id="UP001264980"/>
    </source>
</evidence>
<accession>A0ABU1QYK3</accession>
<sequence>MRLIVKKDMPTAGVGRKHGLLLEMSKDFHSVVYVFGPQKPVLMLGKAIGMVINTSTRYGRKCWPPNVSCYGFEKGGDHRRRFRGD</sequence>
<gene>
    <name evidence="1" type="ORF">J2W84_003286</name>
</gene>
<protein>
    <submittedName>
        <fullName evidence="1">Uncharacterized protein</fullName>
    </submittedName>
</protein>
<evidence type="ECO:0000313" key="1">
    <source>
        <dbReference type="EMBL" id="MDR6806238.1"/>
    </source>
</evidence>
<organism evidence="1 2">
    <name type="scientific">Dyadobacter fermentans</name>
    <dbReference type="NCBI Taxonomy" id="94254"/>
    <lineage>
        <taxon>Bacteria</taxon>
        <taxon>Pseudomonadati</taxon>
        <taxon>Bacteroidota</taxon>
        <taxon>Cytophagia</taxon>
        <taxon>Cytophagales</taxon>
        <taxon>Spirosomataceae</taxon>
        <taxon>Dyadobacter</taxon>
    </lineage>
</organism>
<keyword evidence="2" id="KW-1185">Reference proteome</keyword>
<dbReference type="Proteomes" id="UP001264980">
    <property type="component" value="Unassembled WGS sequence"/>
</dbReference>
<name>A0ABU1QYK3_9BACT</name>